<proteinExistence type="predicted"/>
<feature type="non-terminal residue" evidence="1">
    <location>
        <position position="1"/>
    </location>
</feature>
<keyword evidence="2" id="KW-1185">Reference proteome</keyword>
<protein>
    <submittedName>
        <fullName evidence="1">Uncharacterized protein</fullName>
    </submittedName>
</protein>
<dbReference type="Proteomes" id="UP000823775">
    <property type="component" value="Unassembled WGS sequence"/>
</dbReference>
<evidence type="ECO:0000313" key="1">
    <source>
        <dbReference type="EMBL" id="MCD9641232.1"/>
    </source>
</evidence>
<gene>
    <name evidence="1" type="ORF">HAX54_027303</name>
</gene>
<organism evidence="1 2">
    <name type="scientific">Datura stramonium</name>
    <name type="common">Jimsonweed</name>
    <name type="synonym">Common thornapple</name>
    <dbReference type="NCBI Taxonomy" id="4076"/>
    <lineage>
        <taxon>Eukaryota</taxon>
        <taxon>Viridiplantae</taxon>
        <taxon>Streptophyta</taxon>
        <taxon>Embryophyta</taxon>
        <taxon>Tracheophyta</taxon>
        <taxon>Spermatophyta</taxon>
        <taxon>Magnoliopsida</taxon>
        <taxon>eudicotyledons</taxon>
        <taxon>Gunneridae</taxon>
        <taxon>Pentapetalae</taxon>
        <taxon>asterids</taxon>
        <taxon>lamiids</taxon>
        <taxon>Solanales</taxon>
        <taxon>Solanaceae</taxon>
        <taxon>Solanoideae</taxon>
        <taxon>Datureae</taxon>
        <taxon>Datura</taxon>
    </lineage>
</organism>
<reference evidence="1 2" key="1">
    <citation type="journal article" date="2021" name="BMC Genomics">
        <title>Datura genome reveals duplications of psychoactive alkaloid biosynthetic genes and high mutation rate following tissue culture.</title>
        <authorList>
            <person name="Rajewski A."/>
            <person name="Carter-House D."/>
            <person name="Stajich J."/>
            <person name="Litt A."/>
        </authorList>
    </citation>
    <scope>NUCLEOTIDE SEQUENCE [LARGE SCALE GENOMIC DNA]</scope>
    <source>
        <strain evidence="1">AR-01</strain>
    </source>
</reference>
<dbReference type="EMBL" id="JACEIK010003308">
    <property type="protein sequence ID" value="MCD9641232.1"/>
    <property type="molecule type" value="Genomic_DNA"/>
</dbReference>
<comment type="caution">
    <text evidence="1">The sequence shown here is derived from an EMBL/GenBank/DDBJ whole genome shotgun (WGS) entry which is preliminary data.</text>
</comment>
<evidence type="ECO:0000313" key="2">
    <source>
        <dbReference type="Proteomes" id="UP000823775"/>
    </source>
</evidence>
<accession>A0ABS8V4D3</accession>
<name>A0ABS8V4D3_DATST</name>
<sequence>DQIQGFRPLPITHASLVLRGLRSVKHRYSIDRKSLCPVVFPDRQLSSNLRVYTYNS</sequence>